<keyword evidence="2" id="KW-1185">Reference proteome</keyword>
<evidence type="ECO:0000313" key="1">
    <source>
        <dbReference type="EMBL" id="MCI68618.1"/>
    </source>
</evidence>
<comment type="caution">
    <text evidence="1">The sequence shown here is derived from an EMBL/GenBank/DDBJ whole genome shotgun (WGS) entry which is preliminary data.</text>
</comment>
<dbReference type="Proteomes" id="UP000265520">
    <property type="component" value="Unassembled WGS sequence"/>
</dbReference>
<name>A0A392U6D8_9FABA</name>
<dbReference type="EMBL" id="LXQA010739672">
    <property type="protein sequence ID" value="MCI68618.1"/>
    <property type="molecule type" value="Genomic_DNA"/>
</dbReference>
<sequence length="66" mass="7206">RSRQRSTIIIVHAEQDAQLAIGCSRLEEESQTTAPFLGWVWIATPDTRIGSPNLSSAVSTTPAVKR</sequence>
<protein>
    <submittedName>
        <fullName evidence="1">Uncharacterized protein</fullName>
    </submittedName>
</protein>
<organism evidence="1 2">
    <name type="scientific">Trifolium medium</name>
    <dbReference type="NCBI Taxonomy" id="97028"/>
    <lineage>
        <taxon>Eukaryota</taxon>
        <taxon>Viridiplantae</taxon>
        <taxon>Streptophyta</taxon>
        <taxon>Embryophyta</taxon>
        <taxon>Tracheophyta</taxon>
        <taxon>Spermatophyta</taxon>
        <taxon>Magnoliopsida</taxon>
        <taxon>eudicotyledons</taxon>
        <taxon>Gunneridae</taxon>
        <taxon>Pentapetalae</taxon>
        <taxon>rosids</taxon>
        <taxon>fabids</taxon>
        <taxon>Fabales</taxon>
        <taxon>Fabaceae</taxon>
        <taxon>Papilionoideae</taxon>
        <taxon>50 kb inversion clade</taxon>
        <taxon>NPAAA clade</taxon>
        <taxon>Hologalegina</taxon>
        <taxon>IRL clade</taxon>
        <taxon>Trifolieae</taxon>
        <taxon>Trifolium</taxon>
    </lineage>
</organism>
<evidence type="ECO:0000313" key="2">
    <source>
        <dbReference type="Proteomes" id="UP000265520"/>
    </source>
</evidence>
<proteinExistence type="predicted"/>
<reference evidence="1 2" key="1">
    <citation type="journal article" date="2018" name="Front. Plant Sci.">
        <title>Red Clover (Trifolium pratense) and Zigzag Clover (T. medium) - A Picture of Genomic Similarities and Differences.</title>
        <authorList>
            <person name="Dluhosova J."/>
            <person name="Istvanek J."/>
            <person name="Nedelnik J."/>
            <person name="Repkova J."/>
        </authorList>
    </citation>
    <scope>NUCLEOTIDE SEQUENCE [LARGE SCALE GENOMIC DNA]</scope>
    <source>
        <strain evidence="2">cv. 10/8</strain>
        <tissue evidence="1">Leaf</tissue>
    </source>
</reference>
<accession>A0A392U6D8</accession>
<feature type="non-terminal residue" evidence="1">
    <location>
        <position position="1"/>
    </location>
</feature>
<dbReference type="AlphaFoldDB" id="A0A392U6D8"/>